<evidence type="ECO:0000256" key="1">
    <source>
        <dbReference type="SAM" id="Phobius"/>
    </source>
</evidence>
<evidence type="ECO:0000313" key="3">
    <source>
        <dbReference type="Proteomes" id="UP000324222"/>
    </source>
</evidence>
<keyword evidence="1" id="KW-0812">Transmembrane</keyword>
<dbReference type="EMBL" id="VSRR010003528">
    <property type="protein sequence ID" value="MPC36475.1"/>
    <property type="molecule type" value="Genomic_DNA"/>
</dbReference>
<accession>A0A5B7ESV4</accession>
<reference evidence="2 3" key="1">
    <citation type="submission" date="2019-05" db="EMBL/GenBank/DDBJ databases">
        <title>Another draft genome of Portunus trituberculatus and its Hox gene families provides insights of decapod evolution.</title>
        <authorList>
            <person name="Jeong J.-H."/>
            <person name="Song I."/>
            <person name="Kim S."/>
            <person name="Choi T."/>
            <person name="Kim D."/>
            <person name="Ryu S."/>
            <person name="Kim W."/>
        </authorList>
    </citation>
    <scope>NUCLEOTIDE SEQUENCE [LARGE SCALE GENOMIC DNA]</scope>
    <source>
        <tissue evidence="2">Muscle</tissue>
    </source>
</reference>
<protein>
    <submittedName>
        <fullName evidence="2">Uncharacterized protein</fullName>
    </submittedName>
</protein>
<feature type="transmembrane region" description="Helical" evidence="1">
    <location>
        <begin position="52"/>
        <end position="69"/>
    </location>
</feature>
<keyword evidence="1" id="KW-1133">Transmembrane helix</keyword>
<evidence type="ECO:0000313" key="2">
    <source>
        <dbReference type="EMBL" id="MPC36475.1"/>
    </source>
</evidence>
<comment type="caution">
    <text evidence="2">The sequence shown here is derived from an EMBL/GenBank/DDBJ whole genome shotgun (WGS) entry which is preliminary data.</text>
</comment>
<sequence length="111" mass="12479">MQDFYQSRQAGCSLGCSSLRPGDLHVSMQQVMHEKSPHALVWHAIYKARRDLLVYYHGIVLLFLHNLYVCLPQKFTKSCSVAAADRQSRGPRVVCANTLLSCQGSIKTARD</sequence>
<proteinExistence type="predicted"/>
<organism evidence="2 3">
    <name type="scientific">Portunus trituberculatus</name>
    <name type="common">Swimming crab</name>
    <name type="synonym">Neptunus trituberculatus</name>
    <dbReference type="NCBI Taxonomy" id="210409"/>
    <lineage>
        <taxon>Eukaryota</taxon>
        <taxon>Metazoa</taxon>
        <taxon>Ecdysozoa</taxon>
        <taxon>Arthropoda</taxon>
        <taxon>Crustacea</taxon>
        <taxon>Multicrustacea</taxon>
        <taxon>Malacostraca</taxon>
        <taxon>Eumalacostraca</taxon>
        <taxon>Eucarida</taxon>
        <taxon>Decapoda</taxon>
        <taxon>Pleocyemata</taxon>
        <taxon>Brachyura</taxon>
        <taxon>Eubrachyura</taxon>
        <taxon>Portunoidea</taxon>
        <taxon>Portunidae</taxon>
        <taxon>Portuninae</taxon>
        <taxon>Portunus</taxon>
    </lineage>
</organism>
<name>A0A5B7ESV4_PORTR</name>
<keyword evidence="3" id="KW-1185">Reference proteome</keyword>
<gene>
    <name evidence="2" type="ORF">E2C01_029934</name>
</gene>
<keyword evidence="1" id="KW-0472">Membrane</keyword>
<dbReference type="Proteomes" id="UP000324222">
    <property type="component" value="Unassembled WGS sequence"/>
</dbReference>
<dbReference type="AlphaFoldDB" id="A0A5B7ESV4"/>